<evidence type="ECO:0000313" key="2">
    <source>
        <dbReference type="EMBL" id="KLN61410.1"/>
    </source>
</evidence>
<dbReference type="InterPro" id="IPR002575">
    <property type="entry name" value="Aminoglycoside_PTrfase"/>
</dbReference>
<dbReference type="InterPro" id="IPR051678">
    <property type="entry name" value="AGP_Transferase"/>
</dbReference>
<dbReference type="AlphaFoldDB" id="A0A0H2MXL5"/>
<dbReference type="SUPFAM" id="SSF56112">
    <property type="entry name" value="Protein kinase-like (PK-like)"/>
    <property type="match status" value="1"/>
</dbReference>
<proteinExistence type="predicted"/>
<dbReference type="InterPro" id="IPR041726">
    <property type="entry name" value="ACAD10_11_N"/>
</dbReference>
<accession>A0A0H2MXL5</accession>
<sequence>MLLAPGNTKSITKTNATLAQFVSKVLGRQELRIEKLFTMSGGAIQENWKMDLRSVAGEQICVVLRTDAKTRIPGSLLKKQEFEYLSMAWQAEVRVPEPLCLCEDLNIIGKPFILLEHLPGTTDFDQIRQLNIGEKLGYELGVELAKIHTIKPQDTDNINTSSSTELTRQKIKSYQEFFDNRGEANLPAEWAMRWCLSRLEDMTSSIPTLTHGDFRTANYLATSDGLSGLLDWEFSGWGDPYSDLGWFCAKCWRYGMEDTPAGGISTRASFYKGYRSVADKDVDESRVLFWEVMSHLRWLVIAIQQGDRNFIDGEKDLELGLTGLVRPLEIERMLLELTPPTSFASYEGEGDACA</sequence>
<dbReference type="InterPro" id="IPR011009">
    <property type="entry name" value="Kinase-like_dom_sf"/>
</dbReference>
<dbReference type="Gene3D" id="3.90.1200.10">
    <property type="match status" value="1"/>
</dbReference>
<dbReference type="EMBL" id="LAQL01000004">
    <property type="protein sequence ID" value="KLN61410.1"/>
    <property type="molecule type" value="Genomic_DNA"/>
</dbReference>
<evidence type="ECO:0000313" key="3">
    <source>
        <dbReference type="Proteomes" id="UP000035444"/>
    </source>
</evidence>
<feature type="domain" description="Aminoglycoside phosphotransferase" evidence="1">
    <location>
        <begin position="79"/>
        <end position="275"/>
    </location>
</feature>
<keyword evidence="3" id="KW-1185">Reference proteome</keyword>
<dbReference type="RefSeq" id="WP_047763492.1">
    <property type="nucleotide sequence ID" value="NZ_LAQL01000004.1"/>
</dbReference>
<dbReference type="PANTHER" id="PTHR21310:SF57">
    <property type="entry name" value="BLR2944 PROTEIN"/>
    <property type="match status" value="1"/>
</dbReference>
<evidence type="ECO:0000259" key="1">
    <source>
        <dbReference type="Pfam" id="PF01636"/>
    </source>
</evidence>
<comment type="caution">
    <text evidence="2">The sequence shown here is derived from an EMBL/GenBank/DDBJ whole genome shotgun (WGS) entry which is preliminary data.</text>
</comment>
<reference evidence="2 3" key="1">
    <citation type="submission" date="2015-03" db="EMBL/GenBank/DDBJ databases">
        <title>Genome Sequence of Kiloniella spongiae MEBiC09566, isolated from a marine sponge.</title>
        <authorList>
            <person name="Shao Z."/>
            <person name="Wang L."/>
            <person name="Li X."/>
        </authorList>
    </citation>
    <scope>NUCLEOTIDE SEQUENCE [LARGE SCALE GENOMIC DNA]</scope>
    <source>
        <strain evidence="2 3">MEBiC09566</strain>
    </source>
</reference>
<dbReference type="STRING" id="1489064.WH96_07200"/>
<protein>
    <recommendedName>
        <fullName evidence="1">Aminoglycoside phosphotransferase domain-containing protein</fullName>
    </recommendedName>
</protein>
<dbReference type="Pfam" id="PF01636">
    <property type="entry name" value="APH"/>
    <property type="match status" value="1"/>
</dbReference>
<organism evidence="2 3">
    <name type="scientific">Kiloniella spongiae</name>
    <dbReference type="NCBI Taxonomy" id="1489064"/>
    <lineage>
        <taxon>Bacteria</taxon>
        <taxon>Pseudomonadati</taxon>
        <taxon>Pseudomonadota</taxon>
        <taxon>Alphaproteobacteria</taxon>
        <taxon>Rhodospirillales</taxon>
        <taxon>Kiloniellaceae</taxon>
        <taxon>Kiloniella</taxon>
    </lineage>
</organism>
<gene>
    <name evidence="2" type="ORF">WH96_07200</name>
</gene>
<dbReference type="CDD" id="cd05154">
    <property type="entry name" value="ACAD10_11_N-like"/>
    <property type="match status" value="1"/>
</dbReference>
<dbReference type="PANTHER" id="PTHR21310">
    <property type="entry name" value="AMINOGLYCOSIDE PHOSPHOTRANSFERASE-RELATED-RELATED"/>
    <property type="match status" value="1"/>
</dbReference>
<dbReference type="Proteomes" id="UP000035444">
    <property type="component" value="Unassembled WGS sequence"/>
</dbReference>
<name>A0A0H2MXL5_9PROT</name>
<dbReference type="Gene3D" id="3.30.200.20">
    <property type="entry name" value="Phosphorylase Kinase, domain 1"/>
    <property type="match status" value="1"/>
</dbReference>